<dbReference type="InterPro" id="IPR000845">
    <property type="entry name" value="Nucleoside_phosphorylase_d"/>
</dbReference>
<dbReference type="Gene3D" id="3.40.50.1580">
    <property type="entry name" value="Nucleoside phosphorylase domain"/>
    <property type="match status" value="1"/>
</dbReference>
<comment type="caution">
    <text evidence="3">The sequence shown here is derived from an EMBL/GenBank/DDBJ whole genome shotgun (WGS) entry which is preliminary data.</text>
</comment>
<dbReference type="InterPro" id="IPR053137">
    <property type="entry name" value="NLR-like"/>
</dbReference>
<protein>
    <submittedName>
        <fullName evidence="3">Nucleoside phosphorylase domain-containing protein</fullName>
    </submittedName>
</protein>
<dbReference type="PANTHER" id="PTHR46082">
    <property type="entry name" value="ATP/GTP-BINDING PROTEIN-RELATED"/>
    <property type="match status" value="1"/>
</dbReference>
<evidence type="ECO:0000313" key="4">
    <source>
        <dbReference type="Proteomes" id="UP001610446"/>
    </source>
</evidence>
<keyword evidence="4" id="KW-1185">Reference proteome</keyword>
<evidence type="ECO:0000256" key="1">
    <source>
        <dbReference type="SAM" id="MobiDB-lite"/>
    </source>
</evidence>
<feature type="domain" description="Nucleoside phosphorylase" evidence="2">
    <location>
        <begin position="15"/>
        <end position="126"/>
    </location>
</feature>
<evidence type="ECO:0000259" key="2">
    <source>
        <dbReference type="Pfam" id="PF01048"/>
    </source>
</evidence>
<reference evidence="3 4" key="1">
    <citation type="submission" date="2024-07" db="EMBL/GenBank/DDBJ databases">
        <title>Section-level genome sequencing and comparative genomics of Aspergillus sections Usti and Cavernicolus.</title>
        <authorList>
            <consortium name="Lawrence Berkeley National Laboratory"/>
            <person name="Nybo J.L."/>
            <person name="Vesth T.C."/>
            <person name="Theobald S."/>
            <person name="Frisvad J.C."/>
            <person name="Larsen T.O."/>
            <person name="Kjaerboelling I."/>
            <person name="Rothschild-Mancinelli K."/>
            <person name="Lyhne E.K."/>
            <person name="Kogle M.E."/>
            <person name="Barry K."/>
            <person name="Clum A."/>
            <person name="Na H."/>
            <person name="Ledsgaard L."/>
            <person name="Lin J."/>
            <person name="Lipzen A."/>
            <person name="Kuo A."/>
            <person name="Riley R."/>
            <person name="Mondo S."/>
            <person name="Labutti K."/>
            <person name="Haridas S."/>
            <person name="Pangalinan J."/>
            <person name="Salamov A.A."/>
            <person name="Simmons B.A."/>
            <person name="Magnuson J.K."/>
            <person name="Chen J."/>
            <person name="Drula E."/>
            <person name="Henrissat B."/>
            <person name="Wiebenga A."/>
            <person name="Lubbers R.J."/>
            <person name="Gomes A.C."/>
            <person name="Makela M.R."/>
            <person name="Stajich J."/>
            <person name="Grigoriev I.V."/>
            <person name="Mortensen U.H."/>
            <person name="De Vries R.P."/>
            <person name="Baker S.E."/>
            <person name="Andersen M.R."/>
        </authorList>
    </citation>
    <scope>NUCLEOTIDE SEQUENCE [LARGE SCALE GENOMIC DNA]</scope>
    <source>
        <strain evidence="3 4">CBS 123904</strain>
    </source>
</reference>
<dbReference type="InterPro" id="IPR035994">
    <property type="entry name" value="Nucleoside_phosphorylase_sf"/>
</dbReference>
<feature type="compositionally biased region" description="Polar residues" evidence="1">
    <location>
        <begin position="336"/>
        <end position="349"/>
    </location>
</feature>
<accession>A0ABR4JA93</accession>
<proteinExistence type="predicted"/>
<evidence type="ECO:0000313" key="3">
    <source>
        <dbReference type="EMBL" id="KAL2836885.1"/>
    </source>
</evidence>
<dbReference type="PANTHER" id="PTHR46082:SF11">
    <property type="entry name" value="AAA+ ATPASE DOMAIN-CONTAINING PROTEIN-RELATED"/>
    <property type="match status" value="1"/>
</dbReference>
<name>A0ABR4JA93_9EURO</name>
<sequence>MRNQRTRLNHDDYKVGWVCALAKEMVAATAMLDELHAALPLPANDSNNYTLGRVGDHNVVVACLPVGEMGNNSSATVATRLTSTFPAIRFGVMVGIGGGVPPAVRLGDVVVSTPGDGYGGVVQWDFGKTEQHGFRRIGSLDSPPTILKTTLSTLRVRHEMEGLKIPDILKEVENKWPRLVPKYTRRDGLEDVLFAPDCPHVETAADADAEQPSSCTACDGERTIRRTPREMQIHYGLIASGNQVVKDGVFRDQINRHLGGKVLCFEMESAGLMNEFRCVVVRGICDYADSHKNKQWQEHAAMVAAATAKEIVLAVAASDVKQMSPVGRTPHLRASRTVSSSQGAYSSTK</sequence>
<gene>
    <name evidence="3" type="ORF">BJY01DRAFT_238094</name>
</gene>
<dbReference type="EMBL" id="JBFXLU010000170">
    <property type="protein sequence ID" value="KAL2836885.1"/>
    <property type="molecule type" value="Genomic_DNA"/>
</dbReference>
<dbReference type="SUPFAM" id="SSF53167">
    <property type="entry name" value="Purine and uridine phosphorylases"/>
    <property type="match status" value="1"/>
</dbReference>
<dbReference type="Proteomes" id="UP001610446">
    <property type="component" value="Unassembled WGS sequence"/>
</dbReference>
<dbReference type="Pfam" id="PF01048">
    <property type="entry name" value="PNP_UDP_1"/>
    <property type="match status" value="1"/>
</dbReference>
<organism evidence="3 4">
    <name type="scientific">Aspergillus pseudoustus</name>
    <dbReference type="NCBI Taxonomy" id="1810923"/>
    <lineage>
        <taxon>Eukaryota</taxon>
        <taxon>Fungi</taxon>
        <taxon>Dikarya</taxon>
        <taxon>Ascomycota</taxon>
        <taxon>Pezizomycotina</taxon>
        <taxon>Eurotiomycetes</taxon>
        <taxon>Eurotiomycetidae</taxon>
        <taxon>Eurotiales</taxon>
        <taxon>Aspergillaceae</taxon>
        <taxon>Aspergillus</taxon>
        <taxon>Aspergillus subgen. Nidulantes</taxon>
    </lineage>
</organism>
<feature type="region of interest" description="Disordered" evidence="1">
    <location>
        <begin position="326"/>
        <end position="349"/>
    </location>
</feature>